<comment type="caution">
    <text evidence="1">The sequence shown here is derived from an EMBL/GenBank/DDBJ whole genome shotgun (WGS) entry which is preliminary data.</text>
</comment>
<reference evidence="1" key="1">
    <citation type="journal article" date="2021" name="New Phytol.">
        <title>Evolutionary innovations through gain and loss of genes in the ectomycorrhizal Boletales.</title>
        <authorList>
            <person name="Wu G."/>
            <person name="Miyauchi S."/>
            <person name="Morin E."/>
            <person name="Kuo A."/>
            <person name="Drula E."/>
            <person name="Varga T."/>
            <person name="Kohler A."/>
            <person name="Feng B."/>
            <person name="Cao Y."/>
            <person name="Lipzen A."/>
            <person name="Daum C."/>
            <person name="Hundley H."/>
            <person name="Pangilinan J."/>
            <person name="Johnson J."/>
            <person name="Barry K."/>
            <person name="LaButti K."/>
            <person name="Ng V."/>
            <person name="Ahrendt S."/>
            <person name="Min B."/>
            <person name="Choi I.G."/>
            <person name="Park H."/>
            <person name="Plett J.M."/>
            <person name="Magnuson J."/>
            <person name="Spatafora J.W."/>
            <person name="Nagy L.G."/>
            <person name="Henrissat B."/>
            <person name="Grigoriev I.V."/>
            <person name="Yang Z.L."/>
            <person name="Xu J."/>
            <person name="Martin F.M."/>
        </authorList>
    </citation>
    <scope>NUCLEOTIDE SEQUENCE</scope>
    <source>
        <strain evidence="1">ATCC 28755</strain>
    </source>
</reference>
<gene>
    <name evidence="1" type="ORF">BJ138DRAFT_1097868</name>
</gene>
<sequence length="104" mass="11438">MQNHPSHNDGVISRSLICPHVHEVPSEDPVLVLSLLYGRDTLYRMACSLIFSIGPSGHDSHRRLHSAFASIGDPSPEEIYLAITTDDASIVYYKISKGIVKPPV</sequence>
<name>A0ACB8AQ00_9AGAM</name>
<evidence type="ECO:0000313" key="2">
    <source>
        <dbReference type="Proteomes" id="UP000790377"/>
    </source>
</evidence>
<evidence type="ECO:0000313" key="1">
    <source>
        <dbReference type="EMBL" id="KAH7915444.1"/>
    </source>
</evidence>
<keyword evidence="2" id="KW-1185">Reference proteome</keyword>
<accession>A0ACB8AQ00</accession>
<organism evidence="1 2">
    <name type="scientific">Hygrophoropsis aurantiaca</name>
    <dbReference type="NCBI Taxonomy" id="72124"/>
    <lineage>
        <taxon>Eukaryota</taxon>
        <taxon>Fungi</taxon>
        <taxon>Dikarya</taxon>
        <taxon>Basidiomycota</taxon>
        <taxon>Agaricomycotina</taxon>
        <taxon>Agaricomycetes</taxon>
        <taxon>Agaricomycetidae</taxon>
        <taxon>Boletales</taxon>
        <taxon>Coniophorineae</taxon>
        <taxon>Hygrophoropsidaceae</taxon>
        <taxon>Hygrophoropsis</taxon>
    </lineage>
</organism>
<dbReference type="Proteomes" id="UP000790377">
    <property type="component" value="Unassembled WGS sequence"/>
</dbReference>
<protein>
    <submittedName>
        <fullName evidence="1">Uncharacterized protein</fullName>
    </submittedName>
</protein>
<dbReference type="EMBL" id="MU267600">
    <property type="protein sequence ID" value="KAH7915444.1"/>
    <property type="molecule type" value="Genomic_DNA"/>
</dbReference>
<proteinExistence type="predicted"/>